<comment type="caution">
    <text evidence="2">The sequence shown here is derived from an EMBL/GenBank/DDBJ whole genome shotgun (WGS) entry which is preliminary data.</text>
</comment>
<gene>
    <name evidence="2" type="ORF">O6C86_05615</name>
</gene>
<evidence type="ECO:0000256" key="1">
    <source>
        <dbReference type="SAM" id="Phobius"/>
    </source>
</evidence>
<feature type="transmembrane region" description="Helical" evidence="1">
    <location>
        <begin position="21"/>
        <end position="43"/>
    </location>
</feature>
<reference evidence="2" key="1">
    <citation type="submission" date="2022-12" db="EMBL/GenBank/DDBJ databases">
        <title>Comparative genomics of Legionella pneumophila isolates from the West Bank and Germany support molecular epidemiology of Legionnaires disease.</title>
        <authorList>
            <person name="Zayed A.R."/>
            <person name="Bitar D.M."/>
            <person name="Steinert M."/>
            <person name="Lueck C."/>
            <person name="Brettar I."/>
            <person name="Hoefle M.G."/>
            <person name="Bunk B."/>
        </authorList>
    </citation>
    <scope>NUCLEOTIDE SEQUENCE</scope>
    <source>
        <strain evidence="2">H23</strain>
    </source>
</reference>
<keyword evidence="1" id="KW-1133">Transmembrane helix</keyword>
<keyword evidence="1" id="KW-0812">Transmembrane</keyword>
<accession>A0AAP3MBA4</accession>
<dbReference type="EMBL" id="JAPXIC010000032">
    <property type="protein sequence ID" value="MCZ4718694.1"/>
    <property type="molecule type" value="Genomic_DNA"/>
</dbReference>
<protein>
    <submittedName>
        <fullName evidence="2">Uncharacterized protein</fullName>
    </submittedName>
</protein>
<organism evidence="2 3">
    <name type="scientific">Legionella pneumophila</name>
    <dbReference type="NCBI Taxonomy" id="446"/>
    <lineage>
        <taxon>Bacteria</taxon>
        <taxon>Pseudomonadati</taxon>
        <taxon>Pseudomonadota</taxon>
        <taxon>Gammaproteobacteria</taxon>
        <taxon>Legionellales</taxon>
        <taxon>Legionellaceae</taxon>
        <taxon>Legionella</taxon>
    </lineage>
</organism>
<name>A0AAP3MBA4_LEGPN</name>
<dbReference type="Proteomes" id="UP001071279">
    <property type="component" value="Unassembled WGS sequence"/>
</dbReference>
<dbReference type="RefSeq" id="WP_013101765.1">
    <property type="nucleotide sequence ID" value="NZ_CP114576.1"/>
</dbReference>
<evidence type="ECO:0000313" key="2">
    <source>
        <dbReference type="EMBL" id="MCZ4718694.1"/>
    </source>
</evidence>
<sequence length="175" mass="20164">MSTYSKVIKNILDEIIKVRDAGAISATVIMTFVAIDTMAFLSMPLNKTRNGNKEFISWVDKYMKTDEMQSYQYSGEDMWAARCGKLHSYSAASDYAIKKNCKLYGYHDGSEHRYNPKESERLVMISTHRLVEDFIAGLRTFFRDALIDEALKQKIDSRIKNVYQQFGLNQEDITA</sequence>
<keyword evidence="1" id="KW-0472">Membrane</keyword>
<dbReference type="AlphaFoldDB" id="A0AAP3MBA4"/>
<evidence type="ECO:0000313" key="3">
    <source>
        <dbReference type="Proteomes" id="UP001071279"/>
    </source>
</evidence>
<proteinExistence type="predicted"/>